<organism evidence="2 3">
    <name type="scientific">Necator americanus</name>
    <name type="common">Human hookworm</name>
    <dbReference type="NCBI Taxonomy" id="51031"/>
    <lineage>
        <taxon>Eukaryota</taxon>
        <taxon>Metazoa</taxon>
        <taxon>Ecdysozoa</taxon>
        <taxon>Nematoda</taxon>
        <taxon>Chromadorea</taxon>
        <taxon>Rhabditida</taxon>
        <taxon>Rhabditina</taxon>
        <taxon>Rhabditomorpha</taxon>
        <taxon>Strongyloidea</taxon>
        <taxon>Ancylostomatidae</taxon>
        <taxon>Bunostominae</taxon>
        <taxon>Necator</taxon>
    </lineage>
</organism>
<evidence type="ECO:0000313" key="2">
    <source>
        <dbReference type="EMBL" id="KAK6745369.1"/>
    </source>
</evidence>
<feature type="region of interest" description="Disordered" evidence="1">
    <location>
        <begin position="1"/>
        <end position="22"/>
    </location>
</feature>
<name>A0ABR1D4B2_NECAM</name>
<dbReference type="EMBL" id="JAVFWL010000003">
    <property type="protein sequence ID" value="KAK6745369.1"/>
    <property type="molecule type" value="Genomic_DNA"/>
</dbReference>
<evidence type="ECO:0000256" key="1">
    <source>
        <dbReference type="SAM" id="MobiDB-lite"/>
    </source>
</evidence>
<comment type="caution">
    <text evidence="2">The sequence shown here is derived from an EMBL/GenBank/DDBJ whole genome shotgun (WGS) entry which is preliminary data.</text>
</comment>
<proteinExistence type="predicted"/>
<feature type="compositionally biased region" description="Basic residues" evidence="1">
    <location>
        <begin position="1"/>
        <end position="14"/>
    </location>
</feature>
<keyword evidence="3" id="KW-1185">Reference proteome</keyword>
<reference evidence="2 3" key="1">
    <citation type="submission" date="2023-08" db="EMBL/GenBank/DDBJ databases">
        <title>A Necator americanus chromosomal reference genome.</title>
        <authorList>
            <person name="Ilik V."/>
            <person name="Petrzelkova K.J."/>
            <person name="Pardy F."/>
            <person name="Fuh T."/>
            <person name="Niatou-Singa F.S."/>
            <person name="Gouil Q."/>
            <person name="Baker L."/>
            <person name="Ritchie M.E."/>
            <person name="Jex A.R."/>
            <person name="Gazzola D."/>
            <person name="Li H."/>
            <person name="Toshio Fujiwara R."/>
            <person name="Zhan B."/>
            <person name="Aroian R.V."/>
            <person name="Pafco B."/>
            <person name="Schwarz E.M."/>
        </authorList>
    </citation>
    <scope>NUCLEOTIDE SEQUENCE [LARGE SCALE GENOMIC DNA]</scope>
    <source>
        <strain evidence="2 3">Aroian</strain>
        <tissue evidence="2">Whole animal</tissue>
    </source>
</reference>
<sequence length="250" mass="27900">MCRLGLKRSARSSVHRQNVDDDVNQRNTLAGRCLYGQERCDEPAGLCIHGPPSGRDGIDGLDGVPGDIGPDLWERAKEAPGRKRKFWTDVVKENLRKLGVDRRFRRDVRFRRIWNSDEWIDSVQALAEDREGPVELCSRTTHFGEDAVIALCADISPPIKSKKIPFSPPYISDSKSRAVRKCLRKAVLENDVRVVEIPPANLKGQLVRNGAYDRLCTTPSYVVCPSGREGDYMVSGVVSYYVAACAVTII</sequence>
<accession>A0ABR1D4B2</accession>
<protein>
    <submittedName>
        <fullName evidence="2">Uncharacterized protein</fullName>
    </submittedName>
</protein>
<gene>
    <name evidence="2" type="primary">Necator_chrIII.g12621</name>
    <name evidence="2" type="ORF">RB195_011854</name>
</gene>
<dbReference type="Proteomes" id="UP001303046">
    <property type="component" value="Unassembled WGS sequence"/>
</dbReference>
<evidence type="ECO:0000313" key="3">
    <source>
        <dbReference type="Proteomes" id="UP001303046"/>
    </source>
</evidence>